<gene>
    <name evidence="3" type="ORF">LTR78_005808</name>
</gene>
<sequence>MFRRLNTDLPQDPRPAAANSATAATNVTLASLDFVMNENRHFVKANTATGNGPEEYFNFFHTDNERSNEVRGEAMHAQIKKSMLSELKKLGITEVFIHEGACQATKPSGPHATILASEPRVLKTLKDVIVIVNEHKQDLGVLAYRALAREGGLDVGSVFGLASKLSAVTTNLGTGPTAGDVHALASDVQKLSLRDTSKIDDGFGLLIMNPGELLYSHALNKTMSQAAWLARKRPSALSPPFEISDVNRVPGHETPQAHIHAIFEQVIPTLLAENARIYVIGLSDGGESVLKYMNDTLRNDEHAHVASMIEAVALTEPTHDLATLSYKPLAAFLAACGAKSYVLSTKPKGELLKMPPVSVASAESSSPLGSAKLCSASILSSAELDLARRKSLPTEQEDDTTTSQDSPSSITTTSPPVDIPSIHERESQQFGASTSAASRRSLMDKIATNTSNYFFPARKGVSPEQSVTGDVDTGYVYSAREEYLEEQELMMQTSYPDLKALIRKQAMETGKEGGSGRASSNESVAGSTASQMDSNESQAGSSAAGSTASRLGSTASPTGPLVRQADPTAVKADSALIKEDSEEFGDYEYSKDPVSCPTFSSGVSDLAEMIFPNVMEDILGWFKDVKRLAEESDGAGAH</sequence>
<feature type="domain" description="Arb2" evidence="2">
    <location>
        <begin position="29"/>
        <end position="348"/>
    </location>
</feature>
<feature type="region of interest" description="Disordered" evidence="1">
    <location>
        <begin position="391"/>
        <end position="439"/>
    </location>
</feature>
<keyword evidence="4" id="KW-1185">Reference proteome</keyword>
<dbReference type="GO" id="GO:0005634">
    <property type="term" value="C:nucleus"/>
    <property type="evidence" value="ECO:0007669"/>
    <property type="project" value="TreeGrafter"/>
</dbReference>
<dbReference type="PANTHER" id="PTHR21357:SF4">
    <property type="entry name" value="FAM172 FAMILY PROTEIN HOMOLOG CG10038"/>
    <property type="match status" value="1"/>
</dbReference>
<dbReference type="Proteomes" id="UP001274830">
    <property type="component" value="Unassembled WGS sequence"/>
</dbReference>
<accession>A0AAE0WMA4</accession>
<feature type="region of interest" description="Disordered" evidence="1">
    <location>
        <begin position="1"/>
        <end position="21"/>
    </location>
</feature>
<name>A0AAE0WMA4_9PEZI</name>
<feature type="compositionally biased region" description="Polar residues" evidence="1">
    <location>
        <begin position="428"/>
        <end position="438"/>
    </location>
</feature>
<feature type="region of interest" description="Disordered" evidence="1">
    <location>
        <begin position="508"/>
        <end position="570"/>
    </location>
</feature>
<evidence type="ECO:0000259" key="2">
    <source>
        <dbReference type="Pfam" id="PF22749"/>
    </source>
</evidence>
<dbReference type="AlphaFoldDB" id="A0AAE0WMA4"/>
<reference evidence="3" key="1">
    <citation type="submission" date="2023-07" db="EMBL/GenBank/DDBJ databases">
        <title>Black Yeasts Isolated from many extreme environments.</title>
        <authorList>
            <person name="Coleine C."/>
            <person name="Stajich J.E."/>
            <person name="Selbmann L."/>
        </authorList>
    </citation>
    <scope>NUCLEOTIDE SEQUENCE</scope>
    <source>
        <strain evidence="3">CCFEE 5485</strain>
    </source>
</reference>
<feature type="compositionally biased region" description="Low complexity" evidence="1">
    <location>
        <begin position="537"/>
        <end position="556"/>
    </location>
</feature>
<dbReference type="GO" id="GO:0031048">
    <property type="term" value="P:regulatory ncRNA-mediated heterochromatin formation"/>
    <property type="evidence" value="ECO:0007669"/>
    <property type="project" value="TreeGrafter"/>
</dbReference>
<dbReference type="EMBL" id="JAUTXT010000020">
    <property type="protein sequence ID" value="KAK3674339.1"/>
    <property type="molecule type" value="Genomic_DNA"/>
</dbReference>
<protein>
    <recommendedName>
        <fullName evidence="2">Arb2 domain-containing protein</fullName>
    </recommendedName>
</protein>
<feature type="compositionally biased region" description="Low complexity" evidence="1">
    <location>
        <begin position="401"/>
        <end position="420"/>
    </location>
</feature>
<organism evidence="3 4">
    <name type="scientific">Recurvomyces mirabilis</name>
    <dbReference type="NCBI Taxonomy" id="574656"/>
    <lineage>
        <taxon>Eukaryota</taxon>
        <taxon>Fungi</taxon>
        <taxon>Dikarya</taxon>
        <taxon>Ascomycota</taxon>
        <taxon>Pezizomycotina</taxon>
        <taxon>Dothideomycetes</taxon>
        <taxon>Dothideomycetidae</taxon>
        <taxon>Mycosphaerellales</taxon>
        <taxon>Teratosphaeriaceae</taxon>
        <taxon>Recurvomyces</taxon>
    </lineage>
</organism>
<evidence type="ECO:0000256" key="1">
    <source>
        <dbReference type="SAM" id="MobiDB-lite"/>
    </source>
</evidence>
<dbReference type="PANTHER" id="PTHR21357">
    <property type="entry name" value="FAM172 FAMILY PROTEIN HOMOLOG CG10038"/>
    <property type="match status" value="1"/>
</dbReference>
<evidence type="ECO:0000313" key="4">
    <source>
        <dbReference type="Proteomes" id="UP001274830"/>
    </source>
</evidence>
<proteinExistence type="predicted"/>
<dbReference type="InterPro" id="IPR048263">
    <property type="entry name" value="Arb2"/>
</dbReference>
<dbReference type="InterPro" id="IPR053858">
    <property type="entry name" value="Arb2_dom"/>
</dbReference>
<evidence type="ECO:0000313" key="3">
    <source>
        <dbReference type="EMBL" id="KAK3674339.1"/>
    </source>
</evidence>
<feature type="compositionally biased region" description="Polar residues" evidence="1">
    <location>
        <begin position="517"/>
        <end position="536"/>
    </location>
</feature>
<dbReference type="GO" id="GO:0035197">
    <property type="term" value="F:siRNA binding"/>
    <property type="evidence" value="ECO:0007669"/>
    <property type="project" value="TreeGrafter"/>
</dbReference>
<comment type="caution">
    <text evidence="3">The sequence shown here is derived from an EMBL/GenBank/DDBJ whole genome shotgun (WGS) entry which is preliminary data.</text>
</comment>
<dbReference type="Pfam" id="PF22749">
    <property type="entry name" value="Arb2"/>
    <property type="match status" value="1"/>
</dbReference>